<organism evidence="2">
    <name type="scientific">Oryza brachyantha</name>
    <name type="common">malo sina</name>
    <dbReference type="NCBI Taxonomy" id="4533"/>
    <lineage>
        <taxon>Eukaryota</taxon>
        <taxon>Viridiplantae</taxon>
        <taxon>Streptophyta</taxon>
        <taxon>Embryophyta</taxon>
        <taxon>Tracheophyta</taxon>
        <taxon>Spermatophyta</taxon>
        <taxon>Magnoliopsida</taxon>
        <taxon>Liliopsida</taxon>
        <taxon>Poales</taxon>
        <taxon>Poaceae</taxon>
        <taxon>BOP clade</taxon>
        <taxon>Oryzoideae</taxon>
        <taxon>Oryzeae</taxon>
        <taxon>Oryzinae</taxon>
        <taxon>Oryza</taxon>
    </lineage>
</organism>
<proteinExistence type="predicted"/>
<name>J3KZQ0_ORYBR</name>
<dbReference type="HOGENOM" id="CLU_1257778_0_0_1"/>
<keyword evidence="3" id="KW-1185">Reference proteome</keyword>
<evidence type="ECO:0000313" key="3">
    <source>
        <dbReference type="Proteomes" id="UP000006038"/>
    </source>
</evidence>
<dbReference type="EnsemblPlants" id="OB01G24560.1">
    <property type="protein sequence ID" value="OB01G24560.1"/>
    <property type="gene ID" value="OB01G24560"/>
</dbReference>
<evidence type="ECO:0000256" key="1">
    <source>
        <dbReference type="SAM" id="MobiDB-lite"/>
    </source>
</evidence>
<protein>
    <submittedName>
        <fullName evidence="2">Uncharacterized protein</fullName>
    </submittedName>
</protein>
<dbReference type="AlphaFoldDB" id="J3KZQ0"/>
<reference evidence="2" key="2">
    <citation type="submission" date="2013-04" db="UniProtKB">
        <authorList>
            <consortium name="EnsemblPlants"/>
        </authorList>
    </citation>
    <scope>IDENTIFICATION</scope>
</reference>
<accession>J3KZQ0</accession>
<evidence type="ECO:0000313" key="2">
    <source>
        <dbReference type="EnsemblPlants" id="OB01G24560.1"/>
    </source>
</evidence>
<reference evidence="2" key="1">
    <citation type="journal article" date="2013" name="Nat. Commun.">
        <title>Whole-genome sequencing of Oryza brachyantha reveals mechanisms underlying Oryza genome evolution.</title>
        <authorList>
            <person name="Chen J."/>
            <person name="Huang Q."/>
            <person name="Gao D."/>
            <person name="Wang J."/>
            <person name="Lang Y."/>
            <person name="Liu T."/>
            <person name="Li B."/>
            <person name="Bai Z."/>
            <person name="Luis Goicoechea J."/>
            <person name="Liang C."/>
            <person name="Chen C."/>
            <person name="Zhang W."/>
            <person name="Sun S."/>
            <person name="Liao Y."/>
            <person name="Zhang X."/>
            <person name="Yang L."/>
            <person name="Song C."/>
            <person name="Wang M."/>
            <person name="Shi J."/>
            <person name="Liu G."/>
            <person name="Liu J."/>
            <person name="Zhou H."/>
            <person name="Zhou W."/>
            <person name="Yu Q."/>
            <person name="An N."/>
            <person name="Chen Y."/>
            <person name="Cai Q."/>
            <person name="Wang B."/>
            <person name="Liu B."/>
            <person name="Min J."/>
            <person name="Huang Y."/>
            <person name="Wu H."/>
            <person name="Li Z."/>
            <person name="Zhang Y."/>
            <person name="Yin Y."/>
            <person name="Song W."/>
            <person name="Jiang J."/>
            <person name="Jackson S.A."/>
            <person name="Wing R.A."/>
            <person name="Wang J."/>
            <person name="Chen M."/>
        </authorList>
    </citation>
    <scope>NUCLEOTIDE SEQUENCE [LARGE SCALE GENOMIC DNA]</scope>
    <source>
        <strain evidence="2">cv. IRGC 101232</strain>
    </source>
</reference>
<feature type="region of interest" description="Disordered" evidence="1">
    <location>
        <begin position="194"/>
        <end position="220"/>
    </location>
</feature>
<sequence length="220" mass="24433">MTSSNVETSGYLVAGWYRTAQTYVAADAEPVGLVVDHLVAAPPGEPLRDRVDVDGEAADSGGCHDPMVPNIEQAPMGTMTSDIEGQGVGVEAMARGEHAINKIANQSNLSINSLNPTDRTYLYKQIILNTHRSDLTETVCNPARYNHRNMKIDELNKPIDRLLRTMLARTPAISPHEPPIQSDDMNLANQIDRTEPKQNQVNQNYINRPNRRTHEDLIKK</sequence>
<dbReference type="Gramene" id="OB01G24560.1">
    <property type="protein sequence ID" value="OB01G24560.1"/>
    <property type="gene ID" value="OB01G24560"/>
</dbReference>
<dbReference type="Proteomes" id="UP000006038">
    <property type="component" value="Chromosome 1"/>
</dbReference>
<feature type="compositionally biased region" description="Polar residues" evidence="1">
    <location>
        <begin position="194"/>
        <end position="207"/>
    </location>
</feature>